<dbReference type="CDD" id="cd22157">
    <property type="entry name" value="F-box_AtFBW1-like"/>
    <property type="match status" value="1"/>
</dbReference>
<gene>
    <name evidence="2" type="ORF">V5N11_007429</name>
</gene>
<proteinExistence type="predicted"/>
<protein>
    <submittedName>
        <fullName evidence="2">F-box protein</fullName>
    </submittedName>
</protein>
<evidence type="ECO:0000259" key="1">
    <source>
        <dbReference type="PROSITE" id="PS50181"/>
    </source>
</evidence>
<dbReference type="EMBL" id="JBANAX010000097">
    <property type="protein sequence ID" value="KAL1222407.1"/>
    <property type="molecule type" value="Genomic_DNA"/>
</dbReference>
<organism evidence="2 3">
    <name type="scientific">Cardamine amara subsp. amara</name>
    <dbReference type="NCBI Taxonomy" id="228776"/>
    <lineage>
        <taxon>Eukaryota</taxon>
        <taxon>Viridiplantae</taxon>
        <taxon>Streptophyta</taxon>
        <taxon>Embryophyta</taxon>
        <taxon>Tracheophyta</taxon>
        <taxon>Spermatophyta</taxon>
        <taxon>Magnoliopsida</taxon>
        <taxon>eudicotyledons</taxon>
        <taxon>Gunneridae</taxon>
        <taxon>Pentapetalae</taxon>
        <taxon>rosids</taxon>
        <taxon>malvids</taxon>
        <taxon>Brassicales</taxon>
        <taxon>Brassicaceae</taxon>
        <taxon>Cardamineae</taxon>
        <taxon>Cardamine</taxon>
    </lineage>
</organism>
<comment type="caution">
    <text evidence="2">The sequence shown here is derived from an EMBL/GenBank/DDBJ whole genome shotgun (WGS) entry which is preliminary data.</text>
</comment>
<reference evidence="2 3" key="1">
    <citation type="submission" date="2024-04" db="EMBL/GenBank/DDBJ databases">
        <title>Genome assembly C_amara_ONT_v2.</title>
        <authorList>
            <person name="Yant L."/>
            <person name="Moore C."/>
            <person name="Slenker M."/>
        </authorList>
    </citation>
    <scope>NUCLEOTIDE SEQUENCE [LARGE SCALE GENOMIC DNA]</scope>
    <source>
        <tissue evidence="2">Leaf</tissue>
    </source>
</reference>
<dbReference type="Pfam" id="PF08268">
    <property type="entry name" value="FBA_3"/>
    <property type="match status" value="1"/>
</dbReference>
<dbReference type="Proteomes" id="UP001558713">
    <property type="component" value="Unassembled WGS sequence"/>
</dbReference>
<dbReference type="NCBIfam" id="TIGR01640">
    <property type="entry name" value="F_box_assoc_1"/>
    <property type="match status" value="1"/>
</dbReference>
<feature type="domain" description="F-box" evidence="1">
    <location>
        <begin position="26"/>
        <end position="71"/>
    </location>
</feature>
<dbReference type="Pfam" id="PF00646">
    <property type="entry name" value="F-box"/>
    <property type="match status" value="1"/>
</dbReference>
<dbReference type="AlphaFoldDB" id="A0ABD1BYX1"/>
<dbReference type="PANTHER" id="PTHR31111">
    <property type="entry name" value="BNAA05G37150D PROTEIN-RELATED"/>
    <property type="match status" value="1"/>
</dbReference>
<dbReference type="PROSITE" id="PS50181">
    <property type="entry name" value="FBOX"/>
    <property type="match status" value="1"/>
</dbReference>
<evidence type="ECO:0000313" key="3">
    <source>
        <dbReference type="Proteomes" id="UP001558713"/>
    </source>
</evidence>
<dbReference type="InterPro" id="IPR001810">
    <property type="entry name" value="F-box_dom"/>
</dbReference>
<keyword evidence="3" id="KW-1185">Reference proteome</keyword>
<sequence>MKRKKNNNSVGRRKIVRRKTQSSAPAYVGETIPIDLIIEIVSRLPAKSIAVFRCVSKQWASLLQRPYFRELFLTSSLSRPCPLFTLRIGNKWHFFSFPQPRDLGENLSVVATDYQYHMSYCEDRYIDICQSVNGFIYLNNIGRGRIVDTVNVICNPCTGQHITLPKVRGKGKKKYVLRSFFGYDPIGKQFKVLCITMSYNRHSKPQVLTLGSGKLSWRKIECSFTHYPKGDINGICINGVLYYIAYIENSYNKIICFDVRSEKFSFIEIQNAELLTLINYKGKLGVVLRFEYGGLAELWVLDDAKKVKWSNHIFVLANPVLEGITTSIWATDMGEIAWVSSRWTNPLCISYYNLERQSVRTVDKLWIGRDHQESVFSFTDHVENLMFL</sequence>
<name>A0ABD1BYX1_CARAN</name>
<dbReference type="InterPro" id="IPR017451">
    <property type="entry name" value="F-box-assoc_interact_dom"/>
</dbReference>
<dbReference type="PANTHER" id="PTHR31111:SF114">
    <property type="entry name" value="F-BOX ASSOCIATED UBIQUITINATION EFFECTOR FAMILY PROTEIN-RELATED"/>
    <property type="match status" value="1"/>
</dbReference>
<dbReference type="SUPFAM" id="SSF81383">
    <property type="entry name" value="F-box domain"/>
    <property type="match status" value="1"/>
</dbReference>
<dbReference type="InterPro" id="IPR036047">
    <property type="entry name" value="F-box-like_dom_sf"/>
</dbReference>
<dbReference type="SMART" id="SM00256">
    <property type="entry name" value="FBOX"/>
    <property type="match status" value="1"/>
</dbReference>
<accession>A0ABD1BYX1</accession>
<evidence type="ECO:0000313" key="2">
    <source>
        <dbReference type="EMBL" id="KAL1222407.1"/>
    </source>
</evidence>
<dbReference type="InterPro" id="IPR013187">
    <property type="entry name" value="F-box-assoc_dom_typ3"/>
</dbReference>